<protein>
    <submittedName>
        <fullName evidence="3">Uncharacterized protein</fullName>
    </submittedName>
</protein>
<keyword evidence="2" id="KW-1133">Transmembrane helix</keyword>
<keyword evidence="2" id="KW-0472">Membrane</keyword>
<reference evidence="4" key="1">
    <citation type="journal article" date="2013" name="Nature">
        <title>Pan genome of the phytoplankton Emiliania underpins its global distribution.</title>
        <authorList>
            <person name="Read B.A."/>
            <person name="Kegel J."/>
            <person name="Klute M.J."/>
            <person name="Kuo A."/>
            <person name="Lefebvre S.C."/>
            <person name="Maumus F."/>
            <person name="Mayer C."/>
            <person name="Miller J."/>
            <person name="Monier A."/>
            <person name="Salamov A."/>
            <person name="Young J."/>
            <person name="Aguilar M."/>
            <person name="Claverie J.M."/>
            <person name="Frickenhaus S."/>
            <person name="Gonzalez K."/>
            <person name="Herman E.K."/>
            <person name="Lin Y.C."/>
            <person name="Napier J."/>
            <person name="Ogata H."/>
            <person name="Sarno A.F."/>
            <person name="Shmutz J."/>
            <person name="Schroeder D."/>
            <person name="de Vargas C."/>
            <person name="Verret F."/>
            <person name="von Dassow P."/>
            <person name="Valentin K."/>
            <person name="Van de Peer Y."/>
            <person name="Wheeler G."/>
            <person name="Dacks J.B."/>
            <person name="Delwiche C.F."/>
            <person name="Dyhrman S.T."/>
            <person name="Glockner G."/>
            <person name="John U."/>
            <person name="Richards T."/>
            <person name="Worden A.Z."/>
            <person name="Zhang X."/>
            <person name="Grigoriev I.V."/>
            <person name="Allen A.E."/>
            <person name="Bidle K."/>
            <person name="Borodovsky M."/>
            <person name="Bowler C."/>
            <person name="Brownlee C."/>
            <person name="Cock J.M."/>
            <person name="Elias M."/>
            <person name="Gladyshev V.N."/>
            <person name="Groth M."/>
            <person name="Guda C."/>
            <person name="Hadaegh A."/>
            <person name="Iglesias-Rodriguez M.D."/>
            <person name="Jenkins J."/>
            <person name="Jones B.M."/>
            <person name="Lawson T."/>
            <person name="Leese F."/>
            <person name="Lindquist E."/>
            <person name="Lobanov A."/>
            <person name="Lomsadze A."/>
            <person name="Malik S.B."/>
            <person name="Marsh M.E."/>
            <person name="Mackinder L."/>
            <person name="Mock T."/>
            <person name="Mueller-Roeber B."/>
            <person name="Pagarete A."/>
            <person name="Parker M."/>
            <person name="Probert I."/>
            <person name="Quesneville H."/>
            <person name="Raines C."/>
            <person name="Rensing S.A."/>
            <person name="Riano-Pachon D.M."/>
            <person name="Richier S."/>
            <person name="Rokitta S."/>
            <person name="Shiraiwa Y."/>
            <person name="Soanes D.M."/>
            <person name="van der Giezen M."/>
            <person name="Wahlund T.M."/>
            <person name="Williams B."/>
            <person name="Wilson W."/>
            <person name="Wolfe G."/>
            <person name="Wurch L.L."/>
        </authorList>
    </citation>
    <scope>NUCLEOTIDE SEQUENCE</scope>
</reference>
<keyword evidence="4" id="KW-1185">Reference proteome</keyword>
<evidence type="ECO:0000313" key="3">
    <source>
        <dbReference type="EnsemblProtists" id="EOD21065"/>
    </source>
</evidence>
<dbReference type="RefSeq" id="XP_005773494.1">
    <property type="nucleotide sequence ID" value="XM_005773437.1"/>
</dbReference>
<feature type="compositionally biased region" description="Low complexity" evidence="1">
    <location>
        <begin position="17"/>
        <end position="26"/>
    </location>
</feature>
<dbReference type="HOGENOM" id="CLU_1039870_0_0_1"/>
<dbReference type="Proteomes" id="UP000013827">
    <property type="component" value="Unassembled WGS sequence"/>
</dbReference>
<sequence length="268" mass="28815">MSGGGSSSGNGRRRTTRTSGEPTSGRAVAAAAKKLRDLQRRLKFRGCLAPSVFEAPFEEAAVESLYRDLAARFRLARQTLLAVWLAAVTAASAGLFVGGAALGSSAQHGLLWGAVGASGVLLFALWTCVEADRLARRLLWSGTQATPPRISPDLPRSPQISPDLPRPRGAECVFSSPNQRSRQGAYSAVSTVLVAPSAPSPRPEAPFLPRKQEPNLAIALALSGRTTDWDAVKRAATRLRHRDYGLRDYYVDVRQASLTLPRHFLDTS</sequence>
<evidence type="ECO:0000256" key="1">
    <source>
        <dbReference type="SAM" id="MobiDB-lite"/>
    </source>
</evidence>
<dbReference type="AlphaFoldDB" id="A0A0D3JC30"/>
<dbReference type="KEGG" id="ehx:EMIHUDRAFT_310504"/>
<feature type="region of interest" description="Disordered" evidence="1">
    <location>
        <begin position="1"/>
        <end position="26"/>
    </location>
</feature>
<dbReference type="PaxDb" id="2903-EOD21065"/>
<accession>A0A0D3JC30</accession>
<dbReference type="GeneID" id="17266612"/>
<reference evidence="3" key="2">
    <citation type="submission" date="2024-10" db="UniProtKB">
        <authorList>
            <consortium name="EnsemblProtists"/>
        </authorList>
    </citation>
    <scope>IDENTIFICATION</scope>
</reference>
<feature type="transmembrane region" description="Helical" evidence="2">
    <location>
        <begin position="81"/>
        <end position="103"/>
    </location>
</feature>
<proteinExistence type="predicted"/>
<keyword evidence="2" id="KW-0812">Transmembrane</keyword>
<name>A0A0D3JC30_EMIH1</name>
<evidence type="ECO:0000313" key="4">
    <source>
        <dbReference type="Proteomes" id="UP000013827"/>
    </source>
</evidence>
<feature type="transmembrane region" description="Helical" evidence="2">
    <location>
        <begin position="109"/>
        <end position="129"/>
    </location>
</feature>
<feature type="region of interest" description="Disordered" evidence="1">
    <location>
        <begin position="147"/>
        <end position="166"/>
    </location>
</feature>
<dbReference type="EnsemblProtists" id="EOD21065">
    <property type="protein sequence ID" value="EOD21065"/>
    <property type="gene ID" value="EMIHUDRAFT_310504"/>
</dbReference>
<organism evidence="3 4">
    <name type="scientific">Emiliania huxleyi (strain CCMP1516)</name>
    <dbReference type="NCBI Taxonomy" id="280463"/>
    <lineage>
        <taxon>Eukaryota</taxon>
        <taxon>Haptista</taxon>
        <taxon>Haptophyta</taxon>
        <taxon>Prymnesiophyceae</taxon>
        <taxon>Isochrysidales</taxon>
        <taxon>Noelaerhabdaceae</taxon>
        <taxon>Emiliania</taxon>
    </lineage>
</organism>
<evidence type="ECO:0000256" key="2">
    <source>
        <dbReference type="SAM" id="Phobius"/>
    </source>
</evidence>